<feature type="compositionally biased region" description="Low complexity" evidence="1">
    <location>
        <begin position="62"/>
        <end position="76"/>
    </location>
</feature>
<dbReference type="AlphaFoldDB" id="A0A8T0R9B3"/>
<accession>A0A8T0R9B3</accession>
<sequence length="130" mass="13449">MKFSSQPIRWPGSPQAHSNQPAGARSQSESFSSAATANRGEGPRRQPVHQGGAKPCRAERPASSTSLGAAGAGSCRLSARARRRRVAVAGAAARCPCGAPPRSPGHSFVASGSWGSLGSLLPCRPHHRNF</sequence>
<proteinExistence type="predicted"/>
<gene>
    <name evidence="2" type="ORF">PVAP13_6KG038235</name>
</gene>
<dbReference type="Proteomes" id="UP000823388">
    <property type="component" value="Chromosome 6K"/>
</dbReference>
<organism evidence="2 3">
    <name type="scientific">Panicum virgatum</name>
    <name type="common">Blackwell switchgrass</name>
    <dbReference type="NCBI Taxonomy" id="38727"/>
    <lineage>
        <taxon>Eukaryota</taxon>
        <taxon>Viridiplantae</taxon>
        <taxon>Streptophyta</taxon>
        <taxon>Embryophyta</taxon>
        <taxon>Tracheophyta</taxon>
        <taxon>Spermatophyta</taxon>
        <taxon>Magnoliopsida</taxon>
        <taxon>Liliopsida</taxon>
        <taxon>Poales</taxon>
        <taxon>Poaceae</taxon>
        <taxon>PACMAD clade</taxon>
        <taxon>Panicoideae</taxon>
        <taxon>Panicodae</taxon>
        <taxon>Paniceae</taxon>
        <taxon>Panicinae</taxon>
        <taxon>Panicum</taxon>
        <taxon>Panicum sect. Hiantes</taxon>
    </lineage>
</organism>
<keyword evidence="3" id="KW-1185">Reference proteome</keyword>
<evidence type="ECO:0000313" key="2">
    <source>
        <dbReference type="EMBL" id="KAG2581499.1"/>
    </source>
</evidence>
<protein>
    <submittedName>
        <fullName evidence="2">Uncharacterized protein</fullName>
    </submittedName>
</protein>
<feature type="region of interest" description="Disordered" evidence="1">
    <location>
        <begin position="1"/>
        <end position="76"/>
    </location>
</feature>
<reference evidence="2" key="1">
    <citation type="submission" date="2020-05" db="EMBL/GenBank/DDBJ databases">
        <title>WGS assembly of Panicum virgatum.</title>
        <authorList>
            <person name="Lovell J.T."/>
            <person name="Jenkins J."/>
            <person name="Shu S."/>
            <person name="Juenger T.E."/>
            <person name="Schmutz J."/>
        </authorList>
    </citation>
    <scope>NUCLEOTIDE SEQUENCE</scope>
    <source>
        <strain evidence="2">AP13</strain>
    </source>
</reference>
<dbReference type="EMBL" id="CM029047">
    <property type="protein sequence ID" value="KAG2581499.1"/>
    <property type="molecule type" value="Genomic_DNA"/>
</dbReference>
<feature type="compositionally biased region" description="Polar residues" evidence="1">
    <location>
        <begin position="15"/>
        <end position="36"/>
    </location>
</feature>
<evidence type="ECO:0000256" key="1">
    <source>
        <dbReference type="SAM" id="MobiDB-lite"/>
    </source>
</evidence>
<evidence type="ECO:0000313" key="3">
    <source>
        <dbReference type="Proteomes" id="UP000823388"/>
    </source>
</evidence>
<name>A0A8T0R9B3_PANVG</name>
<comment type="caution">
    <text evidence="2">The sequence shown here is derived from an EMBL/GenBank/DDBJ whole genome shotgun (WGS) entry which is preliminary data.</text>
</comment>